<gene>
    <name evidence="2" type="ORF">HW566_02860</name>
</gene>
<dbReference type="GO" id="GO:0009307">
    <property type="term" value="P:DNA restriction-modification system"/>
    <property type="evidence" value="ECO:0007669"/>
    <property type="project" value="UniProtKB-KW"/>
</dbReference>
<dbReference type="InterPro" id="IPR014001">
    <property type="entry name" value="Helicase_ATP-bd"/>
</dbReference>
<dbReference type="Proteomes" id="UP000509638">
    <property type="component" value="Chromosome"/>
</dbReference>
<dbReference type="SMART" id="SM00487">
    <property type="entry name" value="DEXDc"/>
    <property type="match status" value="1"/>
</dbReference>
<reference evidence="2 3" key="1">
    <citation type="submission" date="2020-06" db="EMBL/GenBank/DDBJ databases">
        <authorList>
            <person name="Jo H."/>
        </authorList>
    </citation>
    <scope>NUCLEOTIDE SEQUENCE [LARGE SCALE GENOMIC DNA]</scope>
    <source>
        <strain evidence="2 3">I46</strain>
    </source>
</reference>
<keyword evidence="2" id="KW-0378">Hydrolase</keyword>
<dbReference type="REBASE" id="407475">
    <property type="entry name" value="MolI46ORF2870P"/>
</dbReference>
<protein>
    <submittedName>
        <fullName evidence="2">Type I restriction endonuclease subunit R</fullName>
    </submittedName>
</protein>
<dbReference type="GO" id="GO:0005524">
    <property type="term" value="F:ATP binding"/>
    <property type="evidence" value="ECO:0007669"/>
    <property type="project" value="UniProtKB-KW"/>
</dbReference>
<dbReference type="Pfam" id="PF22679">
    <property type="entry name" value="T1R_D3-like"/>
    <property type="match status" value="1"/>
</dbReference>
<evidence type="ECO:0000313" key="3">
    <source>
        <dbReference type="Proteomes" id="UP000509638"/>
    </source>
</evidence>
<dbReference type="GO" id="GO:0003677">
    <property type="term" value="F:DNA binding"/>
    <property type="evidence" value="ECO:0007669"/>
    <property type="project" value="UniProtKB-KW"/>
</dbReference>
<dbReference type="InterPro" id="IPR055180">
    <property type="entry name" value="HsdR_RecA-like_helicase_dom_2"/>
</dbReference>
<keyword evidence="2" id="KW-0540">Nuclease</keyword>
<dbReference type="EMBL" id="CP058316">
    <property type="protein sequence ID" value="QLD10814.1"/>
    <property type="molecule type" value="Genomic_DNA"/>
</dbReference>
<name>A0A7D5IRW1_9MICO</name>
<keyword evidence="2" id="KW-0255">Endonuclease</keyword>
<proteinExistence type="predicted"/>
<sequence length="1039" mass="113572">MSTQYAETEFQKNIVQHLAANGWEVGTSEKYDRERALYADDVIDWLALDDEKNLRKIMAGGEDVKGRMRILDRLAASLAADEKEQNGGTLNVLRKGFDVVGARRFRMLQQPPADDRNPAMSELYERNILRVVPELRYSTKKADRIDLVFFVNGIPVATVEIKTNFAQSLPAAIAQYKYDRHPQAEPLLTVGRGALVHFALTQDEIAMTTRLAGESTFFLPFNRGHNGGAGNPPNGDKPRTAYFWEDVLDRDAWLTILTKFVYTNHEKQTDPLTGKETYRSQIRFPRFHQWRAVTALSAAARADGPGRRYLVQHSAGSGKTDSIAWTAHRLASLHTPAGEKVFDSVIVIADRQVLDRQLQDAVDQLVTATGTFQAITHGSEGSKTTQLAEALAGGIPIIGVTLQTFPHALKQMRETGGALAGKRFAVIADEAHSSQSGSAAGALKELLYLGDAVDIGDDEPGTDQDALVAMAAHADTAQRLSFFAFTATPKAKTLELFGTPGPDGGPRPFDLYSMKQAIEEGFILDVLKNYTTYGMAARIAKRVGGDARDSSDAVGDEIDVHKGTRALVGLVELHPTNIASKVSEIITHFRDVVQPQLGGRAKAMIVTSSRAAAVRYARAFEKLAAERELPLQALVAFSGEVPDPDVAALPVVGQPTVTEASMNPTVKGRDLADVFAQPDHHVLIVANKYQTGFDQPLLVAMYVDKQLSGIAAVQTLSRLNRTMPGKTETYVLDFVNEPEVIQAAFQEYYEDARIETSSDPDLVANLINKLDAANLFTWAEVDQVWADWTAVPGAAGAAHNALSAHLDPAVDRFRTRWLASVDDPDERELLVDFRATLAQYATLYAFFSQILHFGDPRYEKFSIFADLLARRLRAVVDVGGVGEVVDVSDVVLTHYKLEKLKQEDIALASDSPAGLRGVTEAGMAALREKERASTAELIEKVNKYLGDLAAKDEHKVGAIEGVLAEAIEDAGLAEQARNNTKVDFSNSPALQVVLEDAIWTHETASAEVLAAIRKLEPGHLVQLALDFGLYERLRDRSAG</sequence>
<dbReference type="Gene3D" id="3.90.1570.50">
    <property type="match status" value="1"/>
</dbReference>
<dbReference type="InterPro" id="IPR040980">
    <property type="entry name" value="SWI2_SNF2"/>
</dbReference>
<evidence type="ECO:0000313" key="2">
    <source>
        <dbReference type="EMBL" id="QLD10814.1"/>
    </source>
</evidence>
<feature type="domain" description="Helicase ATP-binding" evidence="1">
    <location>
        <begin position="281"/>
        <end position="512"/>
    </location>
</feature>
<dbReference type="SUPFAM" id="SSF52540">
    <property type="entry name" value="P-loop containing nucleoside triphosphate hydrolases"/>
    <property type="match status" value="1"/>
</dbReference>
<accession>A0A7D5IRW1</accession>
<dbReference type="AlphaFoldDB" id="A0A7D5IRW1"/>
<dbReference type="Gene3D" id="3.40.50.300">
    <property type="entry name" value="P-loop containing nucleotide triphosphate hydrolases"/>
    <property type="match status" value="2"/>
</dbReference>
<dbReference type="PANTHER" id="PTHR42927:SF1">
    <property type="entry name" value="HELICASE SUPERFAMILY 1 AND 2 DOMAIN-CONTAINING PROTEIN"/>
    <property type="match status" value="1"/>
</dbReference>
<dbReference type="GO" id="GO:0009035">
    <property type="term" value="F:type I site-specific deoxyribonuclease activity"/>
    <property type="evidence" value="ECO:0007669"/>
    <property type="project" value="UniProtKB-EC"/>
</dbReference>
<dbReference type="RefSeq" id="WP_178010242.1">
    <property type="nucleotide sequence ID" value="NZ_CP058316.1"/>
</dbReference>
<dbReference type="Pfam" id="PF04313">
    <property type="entry name" value="HSDR_N"/>
    <property type="match status" value="1"/>
</dbReference>
<dbReference type="PANTHER" id="PTHR42927">
    <property type="entry name" value="HELICASE SUPERFAMILY 1 AND 2 DOMAIN-CONTAINING PROTEIN"/>
    <property type="match status" value="1"/>
</dbReference>
<dbReference type="InterPro" id="IPR027417">
    <property type="entry name" value="P-loop_NTPase"/>
</dbReference>
<dbReference type="Pfam" id="PF18766">
    <property type="entry name" value="SWI2_SNF2"/>
    <property type="match status" value="1"/>
</dbReference>
<dbReference type="InterPro" id="IPR007409">
    <property type="entry name" value="Restrct_endonuc_type1_HsdR_N"/>
</dbReference>
<evidence type="ECO:0000259" key="1">
    <source>
        <dbReference type="SMART" id="SM00487"/>
    </source>
</evidence>
<organism evidence="2 3">
    <name type="scientific">Microbacterium oleivorans</name>
    <dbReference type="NCBI Taxonomy" id="273677"/>
    <lineage>
        <taxon>Bacteria</taxon>
        <taxon>Bacillati</taxon>
        <taxon>Actinomycetota</taxon>
        <taxon>Actinomycetes</taxon>
        <taxon>Micrococcales</taxon>
        <taxon>Microbacteriaceae</taxon>
        <taxon>Microbacterium</taxon>
    </lineage>
</organism>